<dbReference type="KEGG" id="ptan:CRYO30217_03385"/>
<gene>
    <name evidence="1" type="ORF">CRYO30217_03385</name>
</gene>
<keyword evidence="2" id="KW-1185">Reference proteome</keyword>
<evidence type="ECO:0000313" key="2">
    <source>
        <dbReference type="Proteomes" id="UP000683507"/>
    </source>
</evidence>
<organism evidence="1 2">
    <name type="scientific">Parvicella tangerina</name>
    <dbReference type="NCBI Taxonomy" id="2829795"/>
    <lineage>
        <taxon>Bacteria</taxon>
        <taxon>Pseudomonadati</taxon>
        <taxon>Bacteroidota</taxon>
        <taxon>Flavobacteriia</taxon>
        <taxon>Flavobacteriales</taxon>
        <taxon>Parvicellaceae</taxon>
        <taxon>Parvicella</taxon>
    </lineage>
</organism>
<evidence type="ECO:0000313" key="1">
    <source>
        <dbReference type="EMBL" id="CAG5087087.1"/>
    </source>
</evidence>
<evidence type="ECO:0008006" key="3">
    <source>
        <dbReference type="Google" id="ProtNLM"/>
    </source>
</evidence>
<dbReference type="InterPro" id="IPR025366">
    <property type="entry name" value="DUF4270"/>
</dbReference>
<dbReference type="EMBL" id="OU015584">
    <property type="protein sequence ID" value="CAG5087087.1"/>
    <property type="molecule type" value="Genomic_DNA"/>
</dbReference>
<sequence length="444" mass="48627">MRNNTFFSKRIAVMLSATFFITGVFMTGCKKKDNELGLGLHPEEDLVGLNTTDTLSLITYNALSDSIVTDELASSNLLGSYVDPFLGKVSSSIYTHIRLEGAVDFIPSGGTINDIAIDSAVLYLDITGFYGTLDEQTFEVYQVTEDFYEDSTYYSNSTLTTDVVNLVASGMGSITPNGDLLSIPLSINDFAQPIVNQSGTGVLDGNDGDGEFIDWFKGLYIKVNNSSQMEGEGAILYLDLESSASRVTLFYRDTLGASTEHDTLEFDFNINSSCARFSNFNQDYTGTMVDQVLNDSTIGQETFFSQTMGGVRAKVDIPHALNLLDSGNIIVNKAELVLPVQYYSGDPLYPPDLLYLVTENDEGGISFIPDYNDSPGGNFDDDESSYTFNITRYYNQLISGEIKAQPLTIVSSGNAVSANRVVFNGPETILKDKPKVVITYSKYE</sequence>
<dbReference type="PROSITE" id="PS51257">
    <property type="entry name" value="PROKAR_LIPOPROTEIN"/>
    <property type="match status" value="1"/>
</dbReference>
<dbReference type="AlphaFoldDB" id="A0A916NEN6"/>
<name>A0A916NEN6_9FLAO</name>
<dbReference type="Proteomes" id="UP000683507">
    <property type="component" value="Chromosome"/>
</dbReference>
<protein>
    <recommendedName>
        <fullName evidence="3">DUF4270 family protein</fullName>
    </recommendedName>
</protein>
<dbReference type="Pfam" id="PF14092">
    <property type="entry name" value="DUF4270"/>
    <property type="match status" value="1"/>
</dbReference>
<proteinExistence type="predicted"/>
<reference evidence="1" key="1">
    <citation type="submission" date="2021-04" db="EMBL/GenBank/DDBJ databases">
        <authorList>
            <person name="Rodrigo-Torres L."/>
            <person name="Arahal R. D."/>
            <person name="Lucena T."/>
        </authorList>
    </citation>
    <scope>NUCLEOTIDE SEQUENCE</scope>
    <source>
        <strain evidence="1">AS29M-1</strain>
    </source>
</reference>
<accession>A0A916NEN6</accession>